<dbReference type="Pfam" id="PF00472">
    <property type="entry name" value="RF-1"/>
    <property type="match status" value="1"/>
</dbReference>
<dbReference type="NCBIfam" id="NF001859">
    <property type="entry name" value="PRK00591.1"/>
    <property type="match status" value="1"/>
</dbReference>
<keyword evidence="3" id="KW-0488">Methylation</keyword>
<dbReference type="InterPro" id="IPR045853">
    <property type="entry name" value="Pep_chain_release_fac_I_sf"/>
</dbReference>
<dbReference type="Gene3D" id="6.10.140.1950">
    <property type="match status" value="1"/>
</dbReference>
<dbReference type="AlphaFoldDB" id="A0A847VDE2"/>
<dbReference type="InterPro" id="IPR005139">
    <property type="entry name" value="PCRF"/>
</dbReference>
<accession>A0A847VDE2</accession>
<evidence type="ECO:0000256" key="5">
    <source>
        <dbReference type="NCBIfam" id="TIGR00019"/>
    </source>
</evidence>
<dbReference type="InterPro" id="IPR050057">
    <property type="entry name" value="Prokaryotic/Mito_RF"/>
</dbReference>
<dbReference type="Proteomes" id="UP000564033">
    <property type="component" value="Unassembled WGS sequence"/>
</dbReference>
<sequence>MDIETLKKKYDIDSTLEKREELEKKLENIEGLNEDISSLSEQLNYYTTLSDTMTQFLRYLQEYEEAEKLQNESVEPDLLELAREEVVTLEKNLSKLDDKIANLLIEREFHDKDDSRSVILEIRAGAGGQEASLFAANLFDMYKAYATKQGWIVQIIDSNVSDTGGYREVIAHIQGSNVYKRLKYESGVHRVQRVPVTESSGRIHTSTATVAIMPEALEIDVEIKPEELRIDVMRASGAGGQCVNRTDSAVRITHIPTGIVVSCQETKHQAQNKEKAMATLRSRLYEKQKREEESKRSDLRASQIGGAMRAEKIRTYNFPQNRITDHRIKKSWHNLDAVLYGELDEIIDDVTRGIQLSIIGNAE</sequence>
<dbReference type="InterPro" id="IPR000352">
    <property type="entry name" value="Pep_chain_release_fac_I"/>
</dbReference>
<evidence type="ECO:0000313" key="9">
    <source>
        <dbReference type="Proteomes" id="UP000564033"/>
    </source>
</evidence>
<dbReference type="Pfam" id="PF03462">
    <property type="entry name" value="PCRF"/>
    <property type="match status" value="1"/>
</dbReference>
<protein>
    <recommendedName>
        <fullName evidence="5">Peptide chain release factor 1</fullName>
    </recommendedName>
</protein>
<dbReference type="InterPro" id="IPR004373">
    <property type="entry name" value="RF-1"/>
</dbReference>
<evidence type="ECO:0000256" key="1">
    <source>
        <dbReference type="ARBA" id="ARBA00002986"/>
    </source>
</evidence>
<dbReference type="FunFam" id="3.30.160.20:FF:000004">
    <property type="entry name" value="Peptide chain release factor 1"/>
    <property type="match status" value="1"/>
</dbReference>
<proteinExistence type="inferred from homology"/>
<comment type="caution">
    <text evidence="8">The sequence shown here is derived from an EMBL/GenBank/DDBJ whole genome shotgun (WGS) entry which is preliminary data.</text>
</comment>
<dbReference type="GO" id="GO:0016149">
    <property type="term" value="F:translation release factor activity, codon specific"/>
    <property type="evidence" value="ECO:0007669"/>
    <property type="project" value="InterPro"/>
</dbReference>
<feature type="coiled-coil region" evidence="6">
    <location>
        <begin position="79"/>
        <end position="106"/>
    </location>
</feature>
<dbReference type="Gene3D" id="3.30.160.20">
    <property type="match status" value="1"/>
</dbReference>
<dbReference type="SMART" id="SM00937">
    <property type="entry name" value="PCRF"/>
    <property type="match status" value="1"/>
</dbReference>
<evidence type="ECO:0000256" key="3">
    <source>
        <dbReference type="ARBA" id="ARBA00022481"/>
    </source>
</evidence>
<dbReference type="GO" id="GO:0005737">
    <property type="term" value="C:cytoplasm"/>
    <property type="evidence" value="ECO:0007669"/>
    <property type="project" value="UniProtKB-ARBA"/>
</dbReference>
<dbReference type="PROSITE" id="PS00745">
    <property type="entry name" value="RF_PROK_I"/>
    <property type="match status" value="1"/>
</dbReference>
<reference evidence="8 9" key="1">
    <citation type="journal article" date="2020" name="Biotechnol. Biofuels">
        <title>New insights from the biogas microbiome by comprehensive genome-resolved metagenomics of nearly 1600 species originating from multiple anaerobic digesters.</title>
        <authorList>
            <person name="Campanaro S."/>
            <person name="Treu L."/>
            <person name="Rodriguez-R L.M."/>
            <person name="Kovalovszki A."/>
            <person name="Ziels R.M."/>
            <person name="Maus I."/>
            <person name="Zhu X."/>
            <person name="Kougias P.G."/>
            <person name="Basile A."/>
            <person name="Luo G."/>
            <person name="Schluter A."/>
            <person name="Konstantinidis K.T."/>
            <person name="Angelidaki I."/>
        </authorList>
    </citation>
    <scope>NUCLEOTIDE SEQUENCE [LARGE SCALE GENOMIC DNA]</scope>
    <source>
        <strain evidence="8">AS19jrsBPTG_9</strain>
    </source>
</reference>
<comment type="similarity">
    <text evidence="2">Belongs to the prokaryotic/mitochondrial release factor family.</text>
</comment>
<dbReference type="Gene3D" id="3.30.70.1660">
    <property type="match status" value="1"/>
</dbReference>
<evidence type="ECO:0000256" key="6">
    <source>
        <dbReference type="SAM" id="Coils"/>
    </source>
</evidence>
<dbReference type="PANTHER" id="PTHR43804:SF7">
    <property type="entry name" value="LD18447P"/>
    <property type="match status" value="1"/>
</dbReference>
<dbReference type="PANTHER" id="PTHR43804">
    <property type="entry name" value="LD18447P"/>
    <property type="match status" value="1"/>
</dbReference>
<dbReference type="NCBIfam" id="TIGR00019">
    <property type="entry name" value="prfA"/>
    <property type="match status" value="1"/>
</dbReference>
<dbReference type="EMBL" id="JAAZIL010000044">
    <property type="protein sequence ID" value="NLZ24442.1"/>
    <property type="molecule type" value="Genomic_DNA"/>
</dbReference>
<dbReference type="FunFam" id="3.30.70.1660:FF:000002">
    <property type="entry name" value="Peptide chain release factor 1"/>
    <property type="match status" value="1"/>
</dbReference>
<evidence type="ECO:0000313" key="8">
    <source>
        <dbReference type="EMBL" id="NLZ24442.1"/>
    </source>
</evidence>
<gene>
    <name evidence="8" type="primary">prfA</name>
    <name evidence="8" type="ORF">GX888_01680</name>
</gene>
<comment type="function">
    <text evidence="1">Peptide chain release factor 1 directs the termination of translation in response to the peptide chain termination codons UAG and UAA.</text>
</comment>
<name>A0A847VDE2_9BACT</name>
<keyword evidence="6" id="KW-0175">Coiled coil</keyword>
<evidence type="ECO:0000259" key="7">
    <source>
        <dbReference type="PROSITE" id="PS00745"/>
    </source>
</evidence>
<feature type="domain" description="Prokaryotic-type class I peptide chain release factors" evidence="7">
    <location>
        <begin position="234"/>
        <end position="250"/>
    </location>
</feature>
<evidence type="ECO:0000256" key="4">
    <source>
        <dbReference type="ARBA" id="ARBA00022917"/>
    </source>
</evidence>
<feature type="coiled-coil region" evidence="6">
    <location>
        <begin position="12"/>
        <end position="42"/>
    </location>
</feature>
<evidence type="ECO:0000256" key="2">
    <source>
        <dbReference type="ARBA" id="ARBA00010835"/>
    </source>
</evidence>
<dbReference type="SUPFAM" id="SSF75620">
    <property type="entry name" value="Release factor"/>
    <property type="match status" value="1"/>
</dbReference>
<organism evidence="8 9">
    <name type="scientific">Candidatus Dojkabacteria bacterium</name>
    <dbReference type="NCBI Taxonomy" id="2099670"/>
    <lineage>
        <taxon>Bacteria</taxon>
        <taxon>Candidatus Dojkabacteria</taxon>
    </lineage>
</organism>
<keyword evidence="4" id="KW-0648">Protein biosynthesis</keyword>